<evidence type="ECO:0000256" key="7">
    <source>
        <dbReference type="ARBA" id="ARBA00022840"/>
    </source>
</evidence>
<dbReference type="PANTHER" id="PTHR24421:SF10">
    <property type="entry name" value="NITRATE_NITRITE SENSOR PROTEIN NARQ"/>
    <property type="match status" value="1"/>
</dbReference>
<feature type="transmembrane region" description="Helical" evidence="9">
    <location>
        <begin position="156"/>
        <end position="175"/>
    </location>
</feature>
<accession>A0A318REL6</accession>
<sequence length="416" mass="44782">MWAALGADRLGAMNTQRILERWNRFAEPRQLLLDALLSLAIATVTVLPELWEQMGPNVWWRMLLGTTCCVALAYRRTRPDLAGAVIASAAFVHIVVDEQLSPAVTITAVIGLYSMAAYGSTWGTRAALVLGVIGGVGSSGRFYSEAPQSRSFEYNAIGASFLAALTVGIWATGMLRRSRMREVSSLRERARLLELERAQESELAAIGERTRIAREMHDIIAHTLTVVIAQADGGRYAAEQDPGAAARALETIAENGRQALADMRSLLGVLREDGPREVRAVPGIADLPDLLAVVRAGGLPVTYSTSGPERAVSAGCGLTAYRIIQESLTNVLKHAGLGADADVRLRWEPDQLRITIIDDGRTDGMVDADWVAPAGGKGLLGMRERAELHGGSMTAGPRRDHRGYRVEAVLPTGEAL</sequence>
<evidence type="ECO:0000256" key="4">
    <source>
        <dbReference type="ARBA" id="ARBA00022679"/>
    </source>
</evidence>
<dbReference type="Gene3D" id="1.20.5.1930">
    <property type="match status" value="1"/>
</dbReference>
<keyword evidence="3" id="KW-0597">Phosphoprotein</keyword>
<keyword evidence="14" id="KW-1185">Reference proteome</keyword>
<proteinExistence type="predicted"/>
<keyword evidence="7" id="KW-0067">ATP-binding</keyword>
<dbReference type="Pfam" id="PF07730">
    <property type="entry name" value="HisKA_3"/>
    <property type="match status" value="1"/>
</dbReference>
<dbReference type="PANTHER" id="PTHR24421">
    <property type="entry name" value="NITRATE/NITRITE SENSOR PROTEIN NARX-RELATED"/>
    <property type="match status" value="1"/>
</dbReference>
<evidence type="ECO:0000259" key="11">
    <source>
        <dbReference type="Pfam" id="PF07730"/>
    </source>
</evidence>
<dbReference type="Pfam" id="PF23539">
    <property type="entry name" value="DUF7134"/>
    <property type="match status" value="1"/>
</dbReference>
<evidence type="ECO:0000256" key="1">
    <source>
        <dbReference type="ARBA" id="ARBA00000085"/>
    </source>
</evidence>
<evidence type="ECO:0000259" key="10">
    <source>
        <dbReference type="Pfam" id="PF02518"/>
    </source>
</evidence>
<gene>
    <name evidence="13" type="ORF">DFR67_1212</name>
</gene>
<dbReference type="EC" id="2.7.13.3" evidence="2"/>
<evidence type="ECO:0000256" key="9">
    <source>
        <dbReference type="SAM" id="Phobius"/>
    </source>
</evidence>
<dbReference type="CDD" id="cd16917">
    <property type="entry name" value="HATPase_UhpB-NarQ-NarX-like"/>
    <property type="match status" value="1"/>
</dbReference>
<evidence type="ECO:0000313" key="13">
    <source>
        <dbReference type="EMBL" id="PYE12572.1"/>
    </source>
</evidence>
<organism evidence="13 14">
    <name type="scientific">Williamsia limnetica</name>
    <dbReference type="NCBI Taxonomy" id="882452"/>
    <lineage>
        <taxon>Bacteria</taxon>
        <taxon>Bacillati</taxon>
        <taxon>Actinomycetota</taxon>
        <taxon>Actinomycetes</taxon>
        <taxon>Mycobacteriales</taxon>
        <taxon>Nocardiaceae</taxon>
        <taxon>Williamsia</taxon>
    </lineage>
</organism>
<dbReference type="InterPro" id="IPR003594">
    <property type="entry name" value="HATPase_dom"/>
</dbReference>
<feature type="transmembrane region" description="Helical" evidence="9">
    <location>
        <begin position="126"/>
        <end position="144"/>
    </location>
</feature>
<keyword evidence="5" id="KW-0547">Nucleotide-binding</keyword>
<evidence type="ECO:0000256" key="2">
    <source>
        <dbReference type="ARBA" id="ARBA00012438"/>
    </source>
</evidence>
<dbReference type="EMBL" id="QJSP01000021">
    <property type="protein sequence ID" value="PYE12572.1"/>
    <property type="molecule type" value="Genomic_DNA"/>
</dbReference>
<keyword evidence="9" id="KW-1133">Transmembrane helix</keyword>
<keyword evidence="6 13" id="KW-0418">Kinase</keyword>
<evidence type="ECO:0000259" key="12">
    <source>
        <dbReference type="Pfam" id="PF23539"/>
    </source>
</evidence>
<dbReference type="GO" id="GO:0046983">
    <property type="term" value="F:protein dimerization activity"/>
    <property type="evidence" value="ECO:0007669"/>
    <property type="project" value="InterPro"/>
</dbReference>
<feature type="domain" description="DUF7134" evidence="12">
    <location>
        <begin position="24"/>
        <end position="179"/>
    </location>
</feature>
<dbReference type="Gene3D" id="3.30.565.10">
    <property type="entry name" value="Histidine kinase-like ATPase, C-terminal domain"/>
    <property type="match status" value="1"/>
</dbReference>
<dbReference type="Proteomes" id="UP000247591">
    <property type="component" value="Unassembled WGS sequence"/>
</dbReference>
<name>A0A318REL6_WILLI</name>
<dbReference type="InterPro" id="IPR050482">
    <property type="entry name" value="Sensor_HK_TwoCompSys"/>
</dbReference>
<dbReference type="InterPro" id="IPR055558">
    <property type="entry name" value="DUF7134"/>
</dbReference>
<keyword evidence="9" id="KW-0812">Transmembrane</keyword>
<dbReference type="GO" id="GO:0016020">
    <property type="term" value="C:membrane"/>
    <property type="evidence" value="ECO:0007669"/>
    <property type="project" value="InterPro"/>
</dbReference>
<feature type="domain" description="Histidine kinase/HSP90-like ATPase" evidence="10">
    <location>
        <begin position="320"/>
        <end position="412"/>
    </location>
</feature>
<feature type="domain" description="Signal transduction histidine kinase subgroup 3 dimerisation and phosphoacceptor" evidence="11">
    <location>
        <begin position="208"/>
        <end position="273"/>
    </location>
</feature>
<dbReference type="SUPFAM" id="SSF55874">
    <property type="entry name" value="ATPase domain of HSP90 chaperone/DNA topoisomerase II/histidine kinase"/>
    <property type="match status" value="1"/>
</dbReference>
<keyword evidence="9" id="KW-0472">Membrane</keyword>
<evidence type="ECO:0000256" key="3">
    <source>
        <dbReference type="ARBA" id="ARBA00022553"/>
    </source>
</evidence>
<dbReference type="InterPro" id="IPR036890">
    <property type="entry name" value="HATPase_C_sf"/>
</dbReference>
<keyword evidence="8" id="KW-0902">Two-component regulatory system</keyword>
<evidence type="ECO:0000313" key="14">
    <source>
        <dbReference type="Proteomes" id="UP000247591"/>
    </source>
</evidence>
<evidence type="ECO:0000256" key="6">
    <source>
        <dbReference type="ARBA" id="ARBA00022777"/>
    </source>
</evidence>
<reference evidence="13 14" key="1">
    <citation type="submission" date="2018-06" db="EMBL/GenBank/DDBJ databases">
        <title>Genomic Encyclopedia of Type Strains, Phase IV (KMG-IV): sequencing the most valuable type-strain genomes for metagenomic binning, comparative biology and taxonomic classification.</title>
        <authorList>
            <person name="Goeker M."/>
        </authorList>
    </citation>
    <scope>NUCLEOTIDE SEQUENCE [LARGE SCALE GENOMIC DNA]</scope>
    <source>
        <strain evidence="13 14">DSM 45521</strain>
    </source>
</reference>
<keyword evidence="4" id="KW-0808">Transferase</keyword>
<evidence type="ECO:0000256" key="8">
    <source>
        <dbReference type="ARBA" id="ARBA00023012"/>
    </source>
</evidence>
<dbReference type="GO" id="GO:0005524">
    <property type="term" value="F:ATP binding"/>
    <property type="evidence" value="ECO:0007669"/>
    <property type="project" value="UniProtKB-KW"/>
</dbReference>
<protein>
    <recommendedName>
        <fullName evidence="2">histidine kinase</fullName>
        <ecNumber evidence="2">2.7.13.3</ecNumber>
    </recommendedName>
</protein>
<dbReference type="GO" id="GO:0000155">
    <property type="term" value="F:phosphorelay sensor kinase activity"/>
    <property type="evidence" value="ECO:0007669"/>
    <property type="project" value="InterPro"/>
</dbReference>
<dbReference type="Pfam" id="PF02518">
    <property type="entry name" value="HATPase_c"/>
    <property type="match status" value="1"/>
</dbReference>
<dbReference type="InterPro" id="IPR011712">
    <property type="entry name" value="Sig_transdc_His_kin_sub3_dim/P"/>
</dbReference>
<evidence type="ECO:0000256" key="5">
    <source>
        <dbReference type="ARBA" id="ARBA00022741"/>
    </source>
</evidence>
<comment type="caution">
    <text evidence="13">The sequence shown here is derived from an EMBL/GenBank/DDBJ whole genome shotgun (WGS) entry which is preliminary data.</text>
</comment>
<dbReference type="AlphaFoldDB" id="A0A318REL6"/>
<comment type="catalytic activity">
    <reaction evidence="1">
        <text>ATP + protein L-histidine = ADP + protein N-phospho-L-histidine.</text>
        <dbReference type="EC" id="2.7.13.3"/>
    </reaction>
</comment>